<feature type="modified residue" description="4-aspartylphosphate" evidence="1">
    <location>
        <position position="59"/>
    </location>
</feature>
<dbReference type="AlphaFoldDB" id="A0A1H6A9I7"/>
<dbReference type="Pfam" id="PF00072">
    <property type="entry name" value="Response_reg"/>
    <property type="match status" value="1"/>
</dbReference>
<dbReference type="InterPro" id="IPR001789">
    <property type="entry name" value="Sig_transdc_resp-reg_receiver"/>
</dbReference>
<proteinExistence type="predicted"/>
<dbReference type="SMART" id="SM00448">
    <property type="entry name" value="REC"/>
    <property type="match status" value="1"/>
</dbReference>
<evidence type="ECO:0000313" key="3">
    <source>
        <dbReference type="EMBL" id="SEG44396.1"/>
    </source>
</evidence>
<feature type="domain" description="Response regulatory" evidence="2">
    <location>
        <begin position="5"/>
        <end position="124"/>
    </location>
</feature>
<accession>A0A1H6A9I7</accession>
<gene>
    <name evidence="3" type="ORF">SAMN05421877_1081</name>
</gene>
<dbReference type="PANTHER" id="PTHR45566:SF1">
    <property type="entry name" value="HTH-TYPE TRANSCRIPTIONAL REGULATOR YHJB-RELATED"/>
    <property type="match status" value="1"/>
</dbReference>
<name>A0A1H6A9I7_9SPHI</name>
<keyword evidence="3" id="KW-0238">DNA-binding</keyword>
<sequence length="206" mass="23003">MDPIKVAIIDDNILCRQLLMLQLAAIETIEIEVVFQTDTLVGIHDRLSTDTKIDLFLLDIMMPEIDGIAGIGILKEMFPRIPIFMVSDVQDLAVIQQCIVAGAQAFIPKGSSVSQLMRTLIGILMNKEHHICPKLTKSIYQGIHAQSALHIDLSVDELELVDQVFQGKSLEVISEILERPFCYVQSMILEVLRKMKLPTNACYLAG</sequence>
<dbReference type="InterPro" id="IPR051015">
    <property type="entry name" value="EvgA-like"/>
</dbReference>
<dbReference type="InterPro" id="IPR058245">
    <property type="entry name" value="NreC/VraR/RcsB-like_REC"/>
</dbReference>
<dbReference type="Proteomes" id="UP000236731">
    <property type="component" value="Unassembled WGS sequence"/>
</dbReference>
<keyword evidence="4" id="KW-1185">Reference proteome</keyword>
<dbReference type="EMBL" id="FNUT01000008">
    <property type="protein sequence ID" value="SEG44396.1"/>
    <property type="molecule type" value="Genomic_DNA"/>
</dbReference>
<dbReference type="CDD" id="cd17535">
    <property type="entry name" value="REC_NarL-like"/>
    <property type="match status" value="1"/>
</dbReference>
<evidence type="ECO:0000313" key="4">
    <source>
        <dbReference type="Proteomes" id="UP000236731"/>
    </source>
</evidence>
<dbReference type="RefSeq" id="WP_103906699.1">
    <property type="nucleotide sequence ID" value="NZ_CP049246.1"/>
</dbReference>
<dbReference type="GO" id="GO:0000160">
    <property type="term" value="P:phosphorelay signal transduction system"/>
    <property type="evidence" value="ECO:0007669"/>
    <property type="project" value="InterPro"/>
</dbReference>
<evidence type="ECO:0000256" key="1">
    <source>
        <dbReference type="PROSITE-ProRule" id="PRU00169"/>
    </source>
</evidence>
<dbReference type="SUPFAM" id="SSF52172">
    <property type="entry name" value="CheY-like"/>
    <property type="match status" value="1"/>
</dbReference>
<dbReference type="OrthoDB" id="9797341at2"/>
<dbReference type="PROSITE" id="PS50110">
    <property type="entry name" value="RESPONSE_REGULATORY"/>
    <property type="match status" value="1"/>
</dbReference>
<dbReference type="Gene3D" id="3.40.50.2300">
    <property type="match status" value="1"/>
</dbReference>
<organism evidence="3 4">
    <name type="scientific">Sphingobacterium lactis</name>
    <dbReference type="NCBI Taxonomy" id="797291"/>
    <lineage>
        <taxon>Bacteria</taxon>
        <taxon>Pseudomonadati</taxon>
        <taxon>Bacteroidota</taxon>
        <taxon>Sphingobacteriia</taxon>
        <taxon>Sphingobacteriales</taxon>
        <taxon>Sphingobacteriaceae</taxon>
        <taxon>Sphingobacterium</taxon>
    </lineage>
</organism>
<evidence type="ECO:0000259" key="2">
    <source>
        <dbReference type="PROSITE" id="PS50110"/>
    </source>
</evidence>
<keyword evidence="1" id="KW-0597">Phosphoprotein</keyword>
<dbReference type="PANTHER" id="PTHR45566">
    <property type="entry name" value="HTH-TYPE TRANSCRIPTIONAL REGULATOR YHJB-RELATED"/>
    <property type="match status" value="1"/>
</dbReference>
<dbReference type="InterPro" id="IPR011006">
    <property type="entry name" value="CheY-like_superfamily"/>
</dbReference>
<reference evidence="4" key="1">
    <citation type="submission" date="2016-10" db="EMBL/GenBank/DDBJ databases">
        <authorList>
            <person name="Varghese N."/>
            <person name="Submissions S."/>
        </authorList>
    </citation>
    <scope>NUCLEOTIDE SEQUENCE [LARGE SCALE GENOMIC DNA]</scope>
    <source>
        <strain evidence="4">DSM 22361</strain>
    </source>
</reference>
<dbReference type="GO" id="GO:0003677">
    <property type="term" value="F:DNA binding"/>
    <property type="evidence" value="ECO:0007669"/>
    <property type="project" value="UniProtKB-KW"/>
</dbReference>
<protein>
    <submittedName>
        <fullName evidence="3">DNA-binding response regulator, NarL/FixJ family, contains REC and HTH domains</fullName>
    </submittedName>
</protein>